<keyword evidence="11" id="KW-1185">Reference proteome</keyword>
<name>A0ABP8GV53_9SPHI</name>
<evidence type="ECO:0000313" key="11">
    <source>
        <dbReference type="Proteomes" id="UP001500582"/>
    </source>
</evidence>
<dbReference type="Pfam" id="PF01120">
    <property type="entry name" value="Alpha_L_fucos"/>
    <property type="match status" value="1"/>
</dbReference>
<dbReference type="InterPro" id="IPR031919">
    <property type="entry name" value="Fucosidase_C"/>
</dbReference>
<dbReference type="RefSeq" id="WP_345212482.1">
    <property type="nucleotide sequence ID" value="NZ_BAABFT010000010.1"/>
</dbReference>
<gene>
    <name evidence="10" type="ORF">GCM10023149_35420</name>
</gene>
<dbReference type="InterPro" id="IPR000933">
    <property type="entry name" value="Glyco_hydro_29"/>
</dbReference>
<evidence type="ECO:0000256" key="7">
    <source>
        <dbReference type="SAM" id="SignalP"/>
    </source>
</evidence>
<comment type="caution">
    <text evidence="10">The sequence shown here is derived from an EMBL/GenBank/DDBJ whole genome shotgun (WGS) entry which is preliminary data.</text>
</comment>
<sequence length="487" mass="55391">MHKNITPFKLIALLSAFLLNGFWAAAQVHDISKKYHKPTDAAVLKKLDQWQDLKFGLFMHWGTYSQWGVVESWSICPEDEGWTQRKGPYGATYNGYVKAYENLQTTFNPAKFDPDKWVKAAEHAGMKYVVFTTKHHDGFAMFDTKQSDYKITDAKTPFSTNPKANVTKEIFSAFKKKDFMIGAYFSKPDWHSKDYWWPYFPPKDRNVNYDPAKHPENWNKFKDFTYNQIQELMTGYGPVDILWLDGGWVRPKATIDTAVEWQRTIQFDQDIDMPKIVGMARKNQPGLIVVDRTVPGEFENYTTPEQEVPEKPLSYPWESCITMGNSWSYVPGDHYKSAHDIIGLLVKIVSRGGNLLMNIGPGPDGDWDPEAYKRLDAIGNWITINGEGIYNSRAVAPYGNGNVYYTKSKDKQIVYIYVLANDKTKAIPAEVNIDLPGINGVKKVTLLGAKQSLKWKKSATGITVANYATAYNKAGLLEAGCIKIEYK</sequence>
<dbReference type="SUPFAM" id="SSF51445">
    <property type="entry name" value="(Trans)glycosidases"/>
    <property type="match status" value="1"/>
</dbReference>
<dbReference type="PANTHER" id="PTHR10030:SF37">
    <property type="entry name" value="ALPHA-L-FUCOSIDASE-RELATED"/>
    <property type="match status" value="1"/>
</dbReference>
<feature type="domain" description="Glycoside hydrolase family 29 N-terminal" evidence="8">
    <location>
        <begin position="25"/>
        <end position="387"/>
    </location>
</feature>
<evidence type="ECO:0000256" key="5">
    <source>
        <dbReference type="ARBA" id="ARBA00022801"/>
    </source>
</evidence>
<dbReference type="InterPro" id="IPR017853">
    <property type="entry name" value="GH"/>
</dbReference>
<dbReference type="PIRSF" id="PIRSF001092">
    <property type="entry name" value="Alpha-L-fucosidase"/>
    <property type="match status" value="1"/>
</dbReference>
<keyword evidence="5" id="KW-0378">Hydrolase</keyword>
<protein>
    <recommendedName>
        <fullName evidence="3">alpha-L-fucosidase</fullName>
        <ecNumber evidence="3">3.2.1.51</ecNumber>
    </recommendedName>
</protein>
<accession>A0ABP8GV53</accession>
<evidence type="ECO:0000256" key="4">
    <source>
        <dbReference type="ARBA" id="ARBA00022729"/>
    </source>
</evidence>
<organism evidence="10 11">
    <name type="scientific">Mucilaginibacter gynuensis</name>
    <dbReference type="NCBI Taxonomy" id="1302236"/>
    <lineage>
        <taxon>Bacteria</taxon>
        <taxon>Pseudomonadati</taxon>
        <taxon>Bacteroidota</taxon>
        <taxon>Sphingobacteriia</taxon>
        <taxon>Sphingobacteriales</taxon>
        <taxon>Sphingobacteriaceae</taxon>
        <taxon>Mucilaginibacter</taxon>
    </lineage>
</organism>
<dbReference type="InterPro" id="IPR013780">
    <property type="entry name" value="Glyco_hydro_b"/>
</dbReference>
<dbReference type="Gene3D" id="3.20.20.80">
    <property type="entry name" value="Glycosidases"/>
    <property type="match status" value="1"/>
</dbReference>
<dbReference type="Proteomes" id="UP001500582">
    <property type="component" value="Unassembled WGS sequence"/>
</dbReference>
<dbReference type="PANTHER" id="PTHR10030">
    <property type="entry name" value="ALPHA-L-FUCOSIDASE"/>
    <property type="match status" value="1"/>
</dbReference>
<dbReference type="InterPro" id="IPR016286">
    <property type="entry name" value="FUC_metazoa-typ"/>
</dbReference>
<feature type="signal peptide" evidence="7">
    <location>
        <begin position="1"/>
        <end position="25"/>
    </location>
</feature>
<dbReference type="EC" id="3.2.1.51" evidence="3"/>
<dbReference type="InterPro" id="IPR057739">
    <property type="entry name" value="Glyco_hydro_29_N"/>
</dbReference>
<feature type="chain" id="PRO_5046024866" description="alpha-L-fucosidase" evidence="7">
    <location>
        <begin position="26"/>
        <end position="487"/>
    </location>
</feature>
<evidence type="ECO:0000259" key="9">
    <source>
        <dbReference type="Pfam" id="PF16757"/>
    </source>
</evidence>
<keyword evidence="4 7" id="KW-0732">Signal</keyword>
<evidence type="ECO:0000259" key="8">
    <source>
        <dbReference type="Pfam" id="PF01120"/>
    </source>
</evidence>
<dbReference type="Pfam" id="PF16757">
    <property type="entry name" value="Fucosidase_C"/>
    <property type="match status" value="1"/>
</dbReference>
<evidence type="ECO:0000256" key="1">
    <source>
        <dbReference type="ARBA" id="ARBA00004071"/>
    </source>
</evidence>
<comment type="function">
    <text evidence="1">Alpha-L-fucosidase is responsible for hydrolyzing the alpha-1,6-linked fucose joined to the reducing-end N-acetylglucosamine of the carbohydrate moieties of glycoproteins.</text>
</comment>
<evidence type="ECO:0000256" key="6">
    <source>
        <dbReference type="ARBA" id="ARBA00023295"/>
    </source>
</evidence>
<dbReference type="SMART" id="SM00812">
    <property type="entry name" value="Alpha_L_fucos"/>
    <property type="match status" value="1"/>
</dbReference>
<feature type="domain" description="Alpha-L-fucosidase C-terminal" evidence="9">
    <location>
        <begin position="401"/>
        <end position="474"/>
    </location>
</feature>
<evidence type="ECO:0000313" key="10">
    <source>
        <dbReference type="EMBL" id="GAA4330321.1"/>
    </source>
</evidence>
<keyword evidence="6" id="KW-0326">Glycosidase</keyword>
<dbReference type="Gene3D" id="2.60.40.1180">
    <property type="entry name" value="Golgi alpha-mannosidase II"/>
    <property type="match status" value="1"/>
</dbReference>
<proteinExistence type="inferred from homology"/>
<evidence type="ECO:0000256" key="2">
    <source>
        <dbReference type="ARBA" id="ARBA00007951"/>
    </source>
</evidence>
<evidence type="ECO:0000256" key="3">
    <source>
        <dbReference type="ARBA" id="ARBA00012662"/>
    </source>
</evidence>
<comment type="similarity">
    <text evidence="2">Belongs to the glycosyl hydrolase 29 family.</text>
</comment>
<reference evidence="11" key="1">
    <citation type="journal article" date="2019" name="Int. J. Syst. Evol. Microbiol.">
        <title>The Global Catalogue of Microorganisms (GCM) 10K type strain sequencing project: providing services to taxonomists for standard genome sequencing and annotation.</title>
        <authorList>
            <consortium name="The Broad Institute Genomics Platform"/>
            <consortium name="The Broad Institute Genome Sequencing Center for Infectious Disease"/>
            <person name="Wu L."/>
            <person name="Ma J."/>
        </authorList>
    </citation>
    <scope>NUCLEOTIDE SEQUENCE [LARGE SCALE GENOMIC DNA]</scope>
    <source>
        <strain evidence="11">JCM 17705</strain>
    </source>
</reference>
<dbReference type="EMBL" id="BAABFT010000010">
    <property type="protein sequence ID" value="GAA4330321.1"/>
    <property type="molecule type" value="Genomic_DNA"/>
</dbReference>